<dbReference type="InterPro" id="IPR045851">
    <property type="entry name" value="AMP-bd_C_sf"/>
</dbReference>
<dbReference type="InterPro" id="IPR009081">
    <property type="entry name" value="PP-bd_ACP"/>
</dbReference>
<sequence length="954" mass="101119">MSRTLVTPGRILRPVVDGVAHAVVVPLLDAVPPEDGRMVWHEVCAAPRGSAEAARVVAAEVRRPLAPGSILRLVVLRYAGGEADLVAVSNRSATSSKALLSLAQGVAVGEAPLLESEVAVDMPPATSRRLAPPAGDVVQPFAEVPICPASRDHLLHVELPGSAEDATVHVVAALALVLSRIGRTTQPLLAVHGPEGAESEWTVLSALLVDDSLTVSGFLNQVREALVQPDRHLADIADLDGWVSAGVFATATHGRDERVLPAVDAPFPLTLLPTVRDGQVVLLALARAEAADEADLRARLALIERVYGQLRDATDATVLDDISLTSVPVVRPLHDGLAKAASSAGKEHRRLDRSFADVAAARGDEPAITDGIRILSYRQLDAMASALAAGLRARGVRPGELIGLSLERDVMLVALMIGICRAGATYVPMDPAYPEERLHDMVEDARLRVVVSAGNFPPMDGVLILDPESLASSSGSRALTVSENALPEAGTDAAYVIYTSGSTGRSKGVVVGHESVLALVEATRKDLALGHEDTWTLFHSTAFDFAVWEIWGALLTGARLVVVPYWVTRDPSEFWSLLAREQVTVLNQTPSAFRQLVEADAVCEERLALRLVIFGGEPLDARRLLGWMDRYPERECRLVNMFGITETTVHVTARTVTRGDALRGSRSVGRPLPGWTTSTRDARLRLLPAGVPGEIVVGGVGVAHGYLGRDELTAERFVTDPLTGERLYRSGDLGMLRSDGELEHLGRIDSQVKLRGFRIELGEIAALLERAPDVTEAVVVVGGDVQSDPANARLDAYVVGVVPDVVALRELCGRRLPAHMVPSTFTVLDGLPLTTNGKLDVTALPAPILGAVRVTAGADAPTGAAPEVAAPQKKASGKIDLVEQLQAIWASLLGVPVQPADNFFELGGNSLLAVRLGSVMRDQGLPPLSIRTLYLHATPSALAGALADEVSSAG</sequence>
<dbReference type="InterPro" id="IPR020845">
    <property type="entry name" value="AMP-binding_CS"/>
</dbReference>
<evidence type="ECO:0000259" key="3">
    <source>
        <dbReference type="PROSITE" id="PS50075"/>
    </source>
</evidence>
<proteinExistence type="predicted"/>
<dbReference type="GO" id="GO:0044550">
    <property type="term" value="P:secondary metabolite biosynthetic process"/>
    <property type="evidence" value="ECO:0007669"/>
    <property type="project" value="TreeGrafter"/>
</dbReference>
<dbReference type="GO" id="GO:0031177">
    <property type="term" value="F:phosphopantetheine binding"/>
    <property type="evidence" value="ECO:0007669"/>
    <property type="project" value="InterPro"/>
</dbReference>
<keyword evidence="5" id="KW-1185">Reference proteome</keyword>
<dbReference type="InterPro" id="IPR020806">
    <property type="entry name" value="PKS_PP-bd"/>
</dbReference>
<gene>
    <name evidence="4" type="ORF">A6122_0111</name>
</gene>
<dbReference type="FunFam" id="3.40.50.980:FF:000002">
    <property type="entry name" value="Enterobactin synthetase component F"/>
    <property type="match status" value="1"/>
</dbReference>
<dbReference type="Gene3D" id="3.30.300.30">
    <property type="match status" value="1"/>
</dbReference>
<organism evidence="4 5">
    <name type="scientific">Rathayibacter tritici</name>
    <dbReference type="NCBI Taxonomy" id="33888"/>
    <lineage>
        <taxon>Bacteria</taxon>
        <taxon>Bacillati</taxon>
        <taxon>Actinomycetota</taxon>
        <taxon>Actinomycetes</taxon>
        <taxon>Micrococcales</taxon>
        <taxon>Microbacteriaceae</taxon>
        <taxon>Rathayibacter</taxon>
    </lineage>
</organism>
<name>A0A160KQK6_9MICO</name>
<dbReference type="Pfam" id="PF00501">
    <property type="entry name" value="AMP-binding"/>
    <property type="match status" value="1"/>
</dbReference>
<evidence type="ECO:0000313" key="4">
    <source>
        <dbReference type="EMBL" id="AND15278.1"/>
    </source>
</evidence>
<feature type="domain" description="Carrier" evidence="3">
    <location>
        <begin position="876"/>
        <end position="950"/>
    </location>
</feature>
<dbReference type="PATRIC" id="fig|33888.3.peg.131"/>
<dbReference type="NCBIfam" id="TIGR01733">
    <property type="entry name" value="AA-adenyl-dom"/>
    <property type="match status" value="1"/>
</dbReference>
<evidence type="ECO:0000256" key="2">
    <source>
        <dbReference type="ARBA" id="ARBA00022553"/>
    </source>
</evidence>
<dbReference type="PROSITE" id="PS50075">
    <property type="entry name" value="CARRIER"/>
    <property type="match status" value="1"/>
</dbReference>
<dbReference type="PROSITE" id="PS00455">
    <property type="entry name" value="AMP_BINDING"/>
    <property type="match status" value="1"/>
</dbReference>
<dbReference type="AlphaFoldDB" id="A0A160KQK6"/>
<dbReference type="PANTHER" id="PTHR45527">
    <property type="entry name" value="NONRIBOSOMAL PEPTIDE SYNTHETASE"/>
    <property type="match status" value="1"/>
</dbReference>
<dbReference type="InterPro" id="IPR000873">
    <property type="entry name" value="AMP-dep_synth/lig_dom"/>
</dbReference>
<accession>A0A160KQK6</accession>
<reference evidence="4 5" key="1">
    <citation type="submission" date="2016-05" db="EMBL/GenBank/DDBJ databases">
        <title>Complete genome sequence of Rathayibacter tritici NCPPB 1953.</title>
        <authorList>
            <person name="Park J."/>
            <person name="Lee H.-H."/>
            <person name="Lee S.-W."/>
            <person name="Seo Y.-S."/>
        </authorList>
    </citation>
    <scope>NUCLEOTIDE SEQUENCE [LARGE SCALE GENOMIC DNA]</scope>
    <source>
        <strain evidence="4 5">NCPPB 1953</strain>
    </source>
</reference>
<evidence type="ECO:0000256" key="1">
    <source>
        <dbReference type="ARBA" id="ARBA00022450"/>
    </source>
</evidence>
<keyword evidence="2" id="KW-0597">Phosphoprotein</keyword>
<dbReference type="SUPFAM" id="SSF56801">
    <property type="entry name" value="Acetyl-CoA synthetase-like"/>
    <property type="match status" value="1"/>
</dbReference>
<dbReference type="InterPro" id="IPR010071">
    <property type="entry name" value="AA_adenyl_dom"/>
</dbReference>
<dbReference type="Pfam" id="PF13193">
    <property type="entry name" value="AMP-binding_C"/>
    <property type="match status" value="1"/>
</dbReference>
<dbReference type="Pfam" id="PF00550">
    <property type="entry name" value="PP-binding"/>
    <property type="match status" value="1"/>
</dbReference>
<dbReference type="GO" id="GO:0005829">
    <property type="term" value="C:cytosol"/>
    <property type="evidence" value="ECO:0007669"/>
    <property type="project" value="TreeGrafter"/>
</dbReference>
<dbReference type="STRING" id="33888.A6122_0111"/>
<dbReference type="KEGG" id="rtn:A6122_0111"/>
<dbReference type="InterPro" id="IPR025110">
    <property type="entry name" value="AMP-bd_C"/>
</dbReference>
<dbReference type="Proteomes" id="UP000077071">
    <property type="component" value="Chromosome"/>
</dbReference>
<dbReference type="PANTHER" id="PTHR45527:SF1">
    <property type="entry name" value="FATTY ACID SYNTHASE"/>
    <property type="match status" value="1"/>
</dbReference>
<dbReference type="SUPFAM" id="SSF47336">
    <property type="entry name" value="ACP-like"/>
    <property type="match status" value="1"/>
</dbReference>
<dbReference type="Gene3D" id="1.10.1200.10">
    <property type="entry name" value="ACP-like"/>
    <property type="match status" value="1"/>
</dbReference>
<keyword evidence="1" id="KW-0596">Phosphopantetheine</keyword>
<dbReference type="InterPro" id="IPR036736">
    <property type="entry name" value="ACP-like_sf"/>
</dbReference>
<dbReference type="Gene3D" id="3.40.50.12780">
    <property type="entry name" value="N-terminal domain of ligase-like"/>
    <property type="match status" value="1"/>
</dbReference>
<dbReference type="SMART" id="SM00823">
    <property type="entry name" value="PKS_PP"/>
    <property type="match status" value="1"/>
</dbReference>
<evidence type="ECO:0000313" key="5">
    <source>
        <dbReference type="Proteomes" id="UP000077071"/>
    </source>
</evidence>
<protein>
    <recommendedName>
        <fullName evidence="3">Carrier domain-containing protein</fullName>
    </recommendedName>
</protein>
<dbReference type="GO" id="GO:0043041">
    <property type="term" value="P:amino acid activation for nonribosomal peptide biosynthetic process"/>
    <property type="evidence" value="ECO:0007669"/>
    <property type="project" value="TreeGrafter"/>
</dbReference>
<dbReference type="InterPro" id="IPR042099">
    <property type="entry name" value="ANL_N_sf"/>
</dbReference>
<dbReference type="EMBL" id="CP015515">
    <property type="protein sequence ID" value="AND15278.1"/>
    <property type="molecule type" value="Genomic_DNA"/>
</dbReference>